<feature type="non-terminal residue" evidence="1">
    <location>
        <position position="1"/>
    </location>
</feature>
<dbReference type="Gene3D" id="3.40.50.300">
    <property type="entry name" value="P-loop containing nucleotide triphosphate hydrolases"/>
    <property type="match status" value="1"/>
</dbReference>
<reference evidence="1" key="1">
    <citation type="submission" date="2018-05" db="EMBL/GenBank/DDBJ databases">
        <authorList>
            <person name="Lanie J.A."/>
            <person name="Ng W.-L."/>
            <person name="Kazmierczak K.M."/>
            <person name="Andrzejewski T.M."/>
            <person name="Davidsen T.M."/>
            <person name="Wayne K.J."/>
            <person name="Tettelin H."/>
            <person name="Glass J.I."/>
            <person name="Rusch D."/>
            <person name="Podicherti R."/>
            <person name="Tsui H.-C.T."/>
            <person name="Winkler M.E."/>
        </authorList>
    </citation>
    <scope>NUCLEOTIDE SEQUENCE</scope>
</reference>
<sequence>QSREETELKRDGLREESVLAANELAELSTSDEASDLMAKRETLVEELRELGSQWSKYSLALMMLRKARNHHEEERQPQVIQTASEFFKSVTRDRYRGLRSPVGKSEIIAVTADGEGRQASQLSRGTREQMYLSLRFGLVREFSLHTTSLPVIVDDALVNSDPRRARAAAEGFARLVDTNQVLVFTCHPEIVQQFREACADAQIYKLESLPES</sequence>
<proteinExistence type="predicted"/>
<dbReference type="PANTHER" id="PTHR41259:SF1">
    <property type="entry name" value="DOUBLE-STRAND BREAK REPAIR RAD50 ATPASE, PUTATIVE-RELATED"/>
    <property type="match status" value="1"/>
</dbReference>
<dbReference type="AlphaFoldDB" id="A0A383E4P6"/>
<dbReference type="PANTHER" id="PTHR41259">
    <property type="entry name" value="DOUBLE-STRAND BREAK REPAIR RAD50 ATPASE, PUTATIVE-RELATED"/>
    <property type="match status" value="1"/>
</dbReference>
<dbReference type="InterPro" id="IPR027417">
    <property type="entry name" value="P-loop_NTPase"/>
</dbReference>
<accession>A0A383E4P6</accession>
<evidence type="ECO:0008006" key="2">
    <source>
        <dbReference type="Google" id="ProtNLM"/>
    </source>
</evidence>
<gene>
    <name evidence="1" type="ORF">METZ01_LOCUS504671</name>
</gene>
<organism evidence="1">
    <name type="scientific">marine metagenome</name>
    <dbReference type="NCBI Taxonomy" id="408172"/>
    <lineage>
        <taxon>unclassified sequences</taxon>
        <taxon>metagenomes</taxon>
        <taxon>ecological metagenomes</taxon>
    </lineage>
</organism>
<dbReference type="EMBL" id="UINC01222859">
    <property type="protein sequence ID" value="SVE51817.1"/>
    <property type="molecule type" value="Genomic_DNA"/>
</dbReference>
<evidence type="ECO:0000313" key="1">
    <source>
        <dbReference type="EMBL" id="SVE51817.1"/>
    </source>
</evidence>
<dbReference type="SUPFAM" id="SSF52540">
    <property type="entry name" value="P-loop containing nucleoside triphosphate hydrolases"/>
    <property type="match status" value="1"/>
</dbReference>
<name>A0A383E4P6_9ZZZZ</name>
<protein>
    <recommendedName>
        <fullName evidence="2">RecF/RecN/SMC N-terminal domain-containing protein</fullName>
    </recommendedName>
</protein>